<dbReference type="NCBIfam" id="TIGR02862">
    <property type="entry name" value="spore_BofA"/>
    <property type="match status" value="1"/>
</dbReference>
<proteinExistence type="predicted"/>
<evidence type="ECO:0000313" key="2">
    <source>
        <dbReference type="EMBL" id="MBP3953674.1"/>
    </source>
</evidence>
<dbReference type="Proteomes" id="UP000678228">
    <property type="component" value="Unassembled WGS sequence"/>
</dbReference>
<keyword evidence="1" id="KW-0472">Membrane</keyword>
<dbReference type="RefSeq" id="WP_210599526.1">
    <property type="nucleotide sequence ID" value="NZ_JAGKSQ010000022.1"/>
</dbReference>
<gene>
    <name evidence="2" type="ORF">J7W16_21685</name>
</gene>
<dbReference type="Pfam" id="PF07441">
    <property type="entry name" value="BofA"/>
    <property type="match status" value="1"/>
</dbReference>
<keyword evidence="1" id="KW-0812">Transmembrane</keyword>
<evidence type="ECO:0000256" key="1">
    <source>
        <dbReference type="SAM" id="Phobius"/>
    </source>
</evidence>
<keyword evidence="1" id="KW-1133">Transmembrane helix</keyword>
<organism evidence="2 3">
    <name type="scientific">Halalkalibacter suaedae</name>
    <dbReference type="NCBI Taxonomy" id="2822140"/>
    <lineage>
        <taxon>Bacteria</taxon>
        <taxon>Bacillati</taxon>
        <taxon>Bacillota</taxon>
        <taxon>Bacilli</taxon>
        <taxon>Bacillales</taxon>
        <taxon>Bacillaceae</taxon>
        <taxon>Halalkalibacter</taxon>
    </lineage>
</organism>
<dbReference type="AlphaFoldDB" id="A0A940WVQ6"/>
<accession>A0A940WVQ6</accession>
<name>A0A940WVQ6_9BACI</name>
<feature type="transmembrane region" description="Helical" evidence="1">
    <location>
        <begin position="63"/>
        <end position="82"/>
    </location>
</feature>
<dbReference type="InterPro" id="IPR010001">
    <property type="entry name" value="BofA"/>
</dbReference>
<reference evidence="2" key="1">
    <citation type="submission" date="2021-03" db="EMBL/GenBank/DDBJ databases">
        <title>Bacillus suaedae sp. nov., isolated from Suaeda aralocaspica.</title>
        <authorList>
            <person name="Lei R.F.R."/>
        </authorList>
    </citation>
    <scope>NUCLEOTIDE SEQUENCE</scope>
    <source>
        <strain evidence="2">YZJH907-2</strain>
    </source>
</reference>
<evidence type="ECO:0000313" key="3">
    <source>
        <dbReference type="Proteomes" id="UP000678228"/>
    </source>
</evidence>
<comment type="caution">
    <text evidence="2">The sequence shown here is derived from an EMBL/GenBank/DDBJ whole genome shotgun (WGS) entry which is preliminary data.</text>
</comment>
<keyword evidence="3" id="KW-1185">Reference proteome</keyword>
<protein>
    <submittedName>
        <fullName evidence="2">Pro-sigmaK processing inhibitor BofA family protein</fullName>
    </submittedName>
</protein>
<sequence>MDPIVLVSILVGLVLILLVVGAPVKPLRLVGNMAVRFIVGALMLFFVNAFGTMVGLQIPINGVTTAVAGILGVPGVALLIVVKQFLI</sequence>
<feature type="transmembrane region" description="Helical" evidence="1">
    <location>
        <begin position="37"/>
        <end position="56"/>
    </location>
</feature>
<dbReference type="EMBL" id="JAGKSQ010000022">
    <property type="protein sequence ID" value="MBP3953674.1"/>
    <property type="molecule type" value="Genomic_DNA"/>
</dbReference>